<accession>A0A1Y6M0L8</accession>
<evidence type="ECO:0000256" key="1">
    <source>
        <dbReference type="SAM" id="MobiDB-lite"/>
    </source>
</evidence>
<evidence type="ECO:0000313" key="3">
    <source>
        <dbReference type="Proteomes" id="UP000215453"/>
    </source>
</evidence>
<dbReference type="Proteomes" id="UP000215453">
    <property type="component" value="Chromosome 15"/>
</dbReference>
<sequence length="176" mass="19276">MLKCRNAVHADTLPRPKPAPFLDGHTLVSRGRGAHTTTSQDVSTASATSERRGIQHGPEQALQVLRRLLCMHTVSAPQTNWYRNEGNPYGSKITRELPDAVADADTGAVAELSRAEVYLLNGNTSAVANCWDDDHMRLEEKPKMEIPLPVIGGEPQLSSQETTLSMRMPGFGRRCS</sequence>
<feature type="compositionally biased region" description="Polar residues" evidence="1">
    <location>
        <begin position="35"/>
        <end position="48"/>
    </location>
</feature>
<reference evidence="2 3" key="1">
    <citation type="submission" date="2016-10" db="EMBL/GenBank/DDBJ databases">
        <authorList>
            <person name="Varghese N."/>
        </authorList>
    </citation>
    <scope>NUCLEOTIDE SEQUENCE [LARGE SCALE GENOMIC DNA]</scope>
</reference>
<feature type="region of interest" description="Disordered" evidence="1">
    <location>
        <begin position="1"/>
        <end position="56"/>
    </location>
</feature>
<proteinExistence type="predicted"/>
<dbReference type="EMBL" id="LT882690">
    <property type="protein sequence ID" value="SMY30146.1"/>
    <property type="molecule type" value="Genomic_DNA"/>
</dbReference>
<gene>
    <name evidence="2" type="ORF">ZT1A5_G11596</name>
</gene>
<dbReference type="AlphaFoldDB" id="A0A1Y6M0L8"/>
<organism evidence="2 3">
    <name type="scientific">Zymoseptoria tritici ST99CH_1A5</name>
    <dbReference type="NCBI Taxonomy" id="1276529"/>
    <lineage>
        <taxon>Eukaryota</taxon>
        <taxon>Fungi</taxon>
        <taxon>Dikarya</taxon>
        <taxon>Ascomycota</taxon>
        <taxon>Pezizomycotina</taxon>
        <taxon>Dothideomycetes</taxon>
        <taxon>Dothideomycetidae</taxon>
        <taxon>Mycosphaerellales</taxon>
        <taxon>Mycosphaerellaceae</taxon>
        <taxon>Zymoseptoria</taxon>
    </lineage>
</organism>
<evidence type="ECO:0000313" key="2">
    <source>
        <dbReference type="EMBL" id="SMY30146.1"/>
    </source>
</evidence>
<name>A0A1Y6M0L8_ZYMTR</name>
<protein>
    <submittedName>
        <fullName evidence="2">Uncharacterized protein</fullName>
    </submittedName>
</protein>